<dbReference type="Gene3D" id="3.10.450.50">
    <property type="match status" value="1"/>
</dbReference>
<protein>
    <recommendedName>
        <fullName evidence="1">SnoaL-like domain-containing protein</fullName>
    </recommendedName>
</protein>
<reference evidence="2" key="1">
    <citation type="submission" date="2020-02" db="EMBL/GenBank/DDBJ databases">
        <authorList>
            <person name="Meier V. D."/>
        </authorList>
    </citation>
    <scope>NUCLEOTIDE SEQUENCE</scope>
    <source>
        <strain evidence="2">AVDCRST_MAG76</strain>
    </source>
</reference>
<dbReference type="SUPFAM" id="SSF54427">
    <property type="entry name" value="NTF2-like"/>
    <property type="match status" value="1"/>
</dbReference>
<dbReference type="AlphaFoldDB" id="A0A6J4H8M6"/>
<proteinExistence type="predicted"/>
<organism evidence="2">
    <name type="scientific">uncultured Acidimicrobiales bacterium</name>
    <dbReference type="NCBI Taxonomy" id="310071"/>
    <lineage>
        <taxon>Bacteria</taxon>
        <taxon>Bacillati</taxon>
        <taxon>Actinomycetota</taxon>
        <taxon>Acidimicrobiia</taxon>
        <taxon>Acidimicrobiales</taxon>
        <taxon>environmental samples</taxon>
    </lineage>
</organism>
<evidence type="ECO:0000259" key="1">
    <source>
        <dbReference type="Pfam" id="PF13474"/>
    </source>
</evidence>
<sequence length="144" mass="16120">MSESDFDATVETYRQALNAICRGDPAPVLELFSWRDDVTLANPLGPPRRGRTDVEAATKDAAMHFSEGSCRFEEVSRYTTADLGYILHVERAEVQLGASDEMAQIALRVTTIFRREEGAWRIAHRHADPITTVRDVSSIVERSP</sequence>
<accession>A0A6J4H8M6</accession>
<name>A0A6J4H8M6_9ACTN</name>
<gene>
    <name evidence="2" type="ORF">AVDCRST_MAG76-416</name>
</gene>
<dbReference type="EMBL" id="CADCSZ010000030">
    <property type="protein sequence ID" value="CAA9216711.1"/>
    <property type="molecule type" value="Genomic_DNA"/>
</dbReference>
<dbReference type="InterPro" id="IPR037401">
    <property type="entry name" value="SnoaL-like"/>
</dbReference>
<evidence type="ECO:0000313" key="2">
    <source>
        <dbReference type="EMBL" id="CAA9216711.1"/>
    </source>
</evidence>
<feature type="domain" description="SnoaL-like" evidence="1">
    <location>
        <begin position="12"/>
        <end position="127"/>
    </location>
</feature>
<dbReference type="InterPro" id="IPR032710">
    <property type="entry name" value="NTF2-like_dom_sf"/>
</dbReference>
<dbReference type="Pfam" id="PF13474">
    <property type="entry name" value="SnoaL_3"/>
    <property type="match status" value="1"/>
</dbReference>